<comment type="caution">
    <text evidence="9">The sequence shown here is derived from an EMBL/GenBank/DDBJ whole genome shotgun (WGS) entry which is preliminary data.</text>
</comment>
<comment type="subcellular location">
    <subcellularLocation>
        <location evidence="1">Membrane</location>
    </subcellularLocation>
</comment>
<dbReference type="GO" id="GO:0006085">
    <property type="term" value="P:acetyl-CoA biosynthetic process"/>
    <property type="evidence" value="ECO:0007669"/>
    <property type="project" value="TreeGrafter"/>
</dbReference>
<dbReference type="InterPro" id="IPR038917">
    <property type="entry name" value="Malonyl_CoA_deC"/>
</dbReference>
<dbReference type="FunFam" id="3.40.630.150:FF:000001">
    <property type="entry name" value="Malonyl-CoA decarboxylase, mitochondrial"/>
    <property type="match status" value="1"/>
</dbReference>
<dbReference type="GO" id="GO:0005782">
    <property type="term" value="C:peroxisomal matrix"/>
    <property type="evidence" value="ECO:0007669"/>
    <property type="project" value="TreeGrafter"/>
</dbReference>
<dbReference type="InterPro" id="IPR005828">
    <property type="entry name" value="MFS_sugar_transport-like"/>
</dbReference>
<dbReference type="Proteomes" id="UP001186944">
    <property type="component" value="Unassembled WGS sequence"/>
</dbReference>
<keyword evidence="3 6" id="KW-1133">Transmembrane helix</keyword>
<feature type="transmembrane region" description="Helical" evidence="6">
    <location>
        <begin position="133"/>
        <end position="153"/>
    </location>
</feature>
<name>A0AA88YHM0_PINIB</name>
<dbReference type="Gene3D" id="1.20.140.90">
    <property type="entry name" value="Malonyl-CoA decarboxylase, oligemerization domain"/>
    <property type="match status" value="1"/>
</dbReference>
<evidence type="ECO:0000256" key="5">
    <source>
        <dbReference type="SAM" id="MobiDB-lite"/>
    </source>
</evidence>
<reference evidence="9" key="1">
    <citation type="submission" date="2019-08" db="EMBL/GenBank/DDBJ databases">
        <title>The improved chromosome-level genome for the pearl oyster Pinctada fucata martensii using PacBio sequencing and Hi-C.</title>
        <authorList>
            <person name="Zheng Z."/>
        </authorList>
    </citation>
    <scope>NUCLEOTIDE SEQUENCE</scope>
    <source>
        <strain evidence="9">ZZ-2019</strain>
        <tissue evidence="9">Adductor muscle</tissue>
    </source>
</reference>
<dbReference type="EMBL" id="VSWD01000007">
    <property type="protein sequence ID" value="KAK3097069.1"/>
    <property type="molecule type" value="Genomic_DNA"/>
</dbReference>
<dbReference type="SUPFAM" id="SSF103473">
    <property type="entry name" value="MFS general substrate transporter"/>
    <property type="match status" value="1"/>
</dbReference>
<evidence type="ECO:0000313" key="9">
    <source>
        <dbReference type="EMBL" id="KAK3097069.1"/>
    </source>
</evidence>
<evidence type="ECO:0000313" key="10">
    <source>
        <dbReference type="Proteomes" id="UP001186944"/>
    </source>
</evidence>
<gene>
    <name evidence="9" type="ORF">FSP39_006097</name>
</gene>
<proteinExistence type="predicted"/>
<feature type="transmembrane region" description="Helical" evidence="6">
    <location>
        <begin position="55"/>
        <end position="73"/>
    </location>
</feature>
<feature type="region of interest" description="Disordered" evidence="5">
    <location>
        <begin position="530"/>
        <end position="550"/>
    </location>
</feature>
<protein>
    <recommendedName>
        <fullName evidence="11">Malonyl-CoA decarboxylase</fullName>
    </recommendedName>
</protein>
<organism evidence="9 10">
    <name type="scientific">Pinctada imbricata</name>
    <name type="common">Atlantic pearl-oyster</name>
    <name type="synonym">Pinctada martensii</name>
    <dbReference type="NCBI Taxonomy" id="66713"/>
    <lineage>
        <taxon>Eukaryota</taxon>
        <taxon>Metazoa</taxon>
        <taxon>Spiralia</taxon>
        <taxon>Lophotrochozoa</taxon>
        <taxon>Mollusca</taxon>
        <taxon>Bivalvia</taxon>
        <taxon>Autobranchia</taxon>
        <taxon>Pteriomorphia</taxon>
        <taxon>Pterioida</taxon>
        <taxon>Pterioidea</taxon>
        <taxon>Pteriidae</taxon>
        <taxon>Pinctada</taxon>
    </lineage>
</organism>
<dbReference type="AlphaFoldDB" id="A0AA88YHM0"/>
<evidence type="ECO:0000256" key="1">
    <source>
        <dbReference type="ARBA" id="ARBA00004370"/>
    </source>
</evidence>
<dbReference type="InterPro" id="IPR035372">
    <property type="entry name" value="MCD_N"/>
</dbReference>
<keyword evidence="10" id="KW-1185">Reference proteome</keyword>
<evidence type="ECO:0000259" key="8">
    <source>
        <dbReference type="Pfam" id="PF17408"/>
    </source>
</evidence>
<accession>A0AA88YHM0</accession>
<dbReference type="Pfam" id="PF05292">
    <property type="entry name" value="MCD"/>
    <property type="match status" value="1"/>
</dbReference>
<feature type="transmembrane region" description="Helical" evidence="6">
    <location>
        <begin position="26"/>
        <end position="49"/>
    </location>
</feature>
<feature type="transmembrane region" description="Helical" evidence="6">
    <location>
        <begin position="189"/>
        <end position="208"/>
    </location>
</feature>
<dbReference type="GO" id="GO:0022857">
    <property type="term" value="F:transmembrane transporter activity"/>
    <property type="evidence" value="ECO:0007669"/>
    <property type="project" value="InterPro"/>
</dbReference>
<sequence length="767" mass="87264">MPTSASFEIWKWIFPGLELVGPSKRVFTGIVIEIMWCVSELILAALAYWLKNWRYLQISFTVIYGLFLPYWYFLPESSRWLISVGKSEKARKIIAKVAKVNKVEVPKSLAIVTETKNDSIKSSIVTLISRRKLVIRILIILLAWFVSSMGYYGLTLNSGRIGGNIYVNYTVSVVMELELLVSSKFGKSLPLMVFGISMVIAGTLSLLLPETLNTNLPDYCRGSGKSSKVVKRWVAESKRGRQNLKDDTVLEGPVTVATPEMINKVHDIVMTHLLNVFTYKPVPMVCRMSNRSTPSPAVQVQVREYLESIFTSPEVSVLSLESKCRRFCEFYSSLTPEEKLPFLKELSQSYGVNQENVVQVSQTVVQAKERGEAILLKVEERLRNALIPQYQQLFSKIGRIEGGVKFLVDLRADVLTLSQGCVCEKEVARLRALQLSIRDLLTLWFSVGFLQLQRITWESPCDMVQKISEYEAVHPIRNWTDLKRRVGPYRRCFVFTHNSMPREPVVVLHTALTQEISNNIHSIIKSPSFTPTKQEVTSTTGDPESGGVEMEDPENISCAIFYSITSTQKGLQGVDLGNYLIKTVVKELQSEFPSIDQFSSLSPIPGFKDWLVLELNRSQHTTSGELHSKKVLLDSEIDLIRETIKPETSDITDAFKKLIQTNGWIQSEHVCNVLEKPLMRLCARYLYQEKRRGYALNPVANFHLGNGAVLWRLNWRADMTMRGISQSCGIMVNYRYFLNNTEENSRRYLENQHISASQQIEDCLVSR</sequence>
<evidence type="ECO:0000256" key="3">
    <source>
        <dbReference type="ARBA" id="ARBA00022989"/>
    </source>
</evidence>
<evidence type="ECO:0000259" key="7">
    <source>
        <dbReference type="Pfam" id="PF05292"/>
    </source>
</evidence>
<feature type="domain" description="Malonyl-CoA decarboxylase C-terminal" evidence="7">
    <location>
        <begin position="448"/>
        <end position="736"/>
    </location>
</feature>
<dbReference type="PANTHER" id="PTHR28641">
    <property type="match status" value="1"/>
</dbReference>
<dbReference type="InterPro" id="IPR036259">
    <property type="entry name" value="MFS_trans_sf"/>
</dbReference>
<dbReference type="InterPro" id="IPR042303">
    <property type="entry name" value="Malonyl_CoA_deC_C_sf"/>
</dbReference>
<dbReference type="PANTHER" id="PTHR28641:SF1">
    <property type="entry name" value="MALONYL-COA DECARBOXYLASE, MITOCHONDRIAL"/>
    <property type="match status" value="1"/>
</dbReference>
<evidence type="ECO:0000256" key="4">
    <source>
        <dbReference type="ARBA" id="ARBA00023136"/>
    </source>
</evidence>
<keyword evidence="2 6" id="KW-0812">Transmembrane</keyword>
<dbReference type="Pfam" id="PF00083">
    <property type="entry name" value="Sugar_tr"/>
    <property type="match status" value="1"/>
</dbReference>
<feature type="domain" description="Malonyl-CoA decarboxylase N-terminal" evidence="8">
    <location>
        <begin position="350"/>
        <end position="445"/>
    </location>
</feature>
<evidence type="ECO:0008006" key="11">
    <source>
        <dbReference type="Google" id="ProtNLM"/>
    </source>
</evidence>
<evidence type="ECO:0000256" key="6">
    <source>
        <dbReference type="SAM" id="Phobius"/>
    </source>
</evidence>
<keyword evidence="4 6" id="KW-0472">Membrane</keyword>
<dbReference type="GO" id="GO:0006633">
    <property type="term" value="P:fatty acid biosynthetic process"/>
    <property type="evidence" value="ECO:0007669"/>
    <property type="project" value="InterPro"/>
</dbReference>
<dbReference type="InterPro" id="IPR007956">
    <property type="entry name" value="Malonyl_CoA_deC_C"/>
</dbReference>
<dbReference type="GO" id="GO:0050080">
    <property type="term" value="F:malonyl-CoA decarboxylase activity"/>
    <property type="evidence" value="ECO:0007669"/>
    <property type="project" value="InterPro"/>
</dbReference>
<dbReference type="Gene3D" id="1.20.1250.20">
    <property type="entry name" value="MFS general substrate transporter like domains"/>
    <property type="match status" value="1"/>
</dbReference>
<dbReference type="Gene3D" id="3.40.630.150">
    <property type="entry name" value="Malonyl-CoA decarboxylase, catalytic domain"/>
    <property type="match status" value="1"/>
</dbReference>
<dbReference type="GO" id="GO:2001294">
    <property type="term" value="P:malonyl-CoA catabolic process"/>
    <property type="evidence" value="ECO:0007669"/>
    <property type="project" value="TreeGrafter"/>
</dbReference>
<dbReference type="GO" id="GO:0005759">
    <property type="term" value="C:mitochondrial matrix"/>
    <property type="evidence" value="ECO:0007669"/>
    <property type="project" value="TreeGrafter"/>
</dbReference>
<feature type="compositionally biased region" description="Polar residues" evidence="5">
    <location>
        <begin position="530"/>
        <end position="542"/>
    </location>
</feature>
<dbReference type="Pfam" id="PF17408">
    <property type="entry name" value="MCD_N"/>
    <property type="match status" value="1"/>
</dbReference>
<dbReference type="GO" id="GO:0016020">
    <property type="term" value="C:membrane"/>
    <property type="evidence" value="ECO:0007669"/>
    <property type="project" value="UniProtKB-SubCell"/>
</dbReference>
<evidence type="ECO:0000256" key="2">
    <source>
        <dbReference type="ARBA" id="ARBA00022692"/>
    </source>
</evidence>
<dbReference type="InterPro" id="IPR038351">
    <property type="entry name" value="MCD_N_sf"/>
</dbReference>